<dbReference type="EMBL" id="CP003557">
    <property type="protein sequence ID" value="AFN73805.1"/>
    <property type="molecule type" value="Genomic_DNA"/>
</dbReference>
<dbReference type="Proteomes" id="UP000009011">
    <property type="component" value="Chromosome"/>
</dbReference>
<dbReference type="PANTHER" id="PTHR36394">
    <property type="entry name" value="OS01G0277700 PROTEIN"/>
    <property type="match status" value="1"/>
</dbReference>
<evidence type="ECO:0000256" key="1">
    <source>
        <dbReference type="SAM" id="Phobius"/>
    </source>
</evidence>
<dbReference type="AlphaFoldDB" id="I6Z3T4"/>
<dbReference type="HOGENOM" id="CLU_094881_0_0_10"/>
<keyword evidence="1" id="KW-1133">Transmembrane helix</keyword>
<dbReference type="SUPFAM" id="SSF103473">
    <property type="entry name" value="MFS general substrate transporter"/>
    <property type="match status" value="1"/>
</dbReference>
<dbReference type="Pfam" id="PF13386">
    <property type="entry name" value="DsbD_2"/>
    <property type="match status" value="1"/>
</dbReference>
<dbReference type="InterPro" id="IPR036259">
    <property type="entry name" value="MFS_trans_sf"/>
</dbReference>
<dbReference type="KEGG" id="mro:MROS_0562"/>
<organism evidence="3 4">
    <name type="scientific">Melioribacter roseus (strain DSM 23840 / JCM 17771 / VKM B-2668 / P3M-2)</name>
    <dbReference type="NCBI Taxonomy" id="1191523"/>
    <lineage>
        <taxon>Bacteria</taxon>
        <taxon>Pseudomonadati</taxon>
        <taxon>Ignavibacteriota</taxon>
        <taxon>Ignavibacteria</taxon>
        <taxon>Ignavibacteriales</taxon>
        <taxon>Melioribacteraceae</taxon>
        <taxon>Melioribacter</taxon>
    </lineage>
</organism>
<feature type="transmembrane region" description="Helical" evidence="1">
    <location>
        <begin position="6"/>
        <end position="26"/>
    </location>
</feature>
<dbReference type="eggNOG" id="COG2836">
    <property type="taxonomic scope" value="Bacteria"/>
</dbReference>
<keyword evidence="1" id="KW-0812">Transmembrane</keyword>
<dbReference type="InterPro" id="IPR039447">
    <property type="entry name" value="UreH-like_TM_dom"/>
</dbReference>
<evidence type="ECO:0000313" key="4">
    <source>
        <dbReference type="Proteomes" id="UP000009011"/>
    </source>
</evidence>
<protein>
    <recommendedName>
        <fullName evidence="2">Urease accessory protein UreH-like transmembrane domain-containing protein</fullName>
    </recommendedName>
</protein>
<proteinExistence type="predicted"/>
<evidence type="ECO:0000259" key="2">
    <source>
        <dbReference type="Pfam" id="PF13386"/>
    </source>
</evidence>
<name>I6Z3T4_MELRP</name>
<feature type="transmembrane region" description="Helical" evidence="1">
    <location>
        <begin position="199"/>
        <end position="215"/>
    </location>
</feature>
<accession>I6Z3T4</accession>
<reference evidence="3 4" key="1">
    <citation type="journal article" date="2013" name="PLoS ONE">
        <title>Genomic analysis of Melioribacter roseus, facultatively anaerobic organotrophic bacterium representing a novel deep lineage within Bacteriodetes/Chlorobi group.</title>
        <authorList>
            <person name="Kadnikov V.V."/>
            <person name="Mardanov A.V."/>
            <person name="Podosokorskaya O.A."/>
            <person name="Gavrilov S.N."/>
            <person name="Kublanov I.V."/>
            <person name="Beletsky A.V."/>
            <person name="Bonch-Osmolovskaya E.A."/>
            <person name="Ravin N.V."/>
        </authorList>
    </citation>
    <scope>NUCLEOTIDE SEQUENCE [LARGE SCALE GENOMIC DNA]</scope>
    <source>
        <strain evidence="4">JCM 17771 / P3M-2</strain>
    </source>
</reference>
<dbReference type="OrthoDB" id="9782403at2"/>
<dbReference type="PANTHER" id="PTHR36394:SF1">
    <property type="entry name" value="OS01G0277700 PROTEIN"/>
    <property type="match status" value="1"/>
</dbReference>
<dbReference type="STRING" id="1191523.MROS_0562"/>
<evidence type="ECO:0000313" key="3">
    <source>
        <dbReference type="EMBL" id="AFN73805.1"/>
    </source>
</evidence>
<keyword evidence="4" id="KW-1185">Reference proteome</keyword>
<feature type="domain" description="Urease accessory protein UreH-like transmembrane" evidence="2">
    <location>
        <begin position="51"/>
        <end position="210"/>
    </location>
</feature>
<keyword evidence="1" id="KW-0472">Membrane</keyword>
<feature type="transmembrane region" description="Helical" evidence="1">
    <location>
        <begin position="47"/>
        <end position="69"/>
    </location>
</feature>
<sequence>MNPYIQVLIGSFLLSLAHALIPSHWLPIVTIGKAEKWSRNETLKITAVTGFSHTLSTVIIGIIVGIVGYKLSESYHVITHLFAPAVLILLGLIYLALEYRHKFIKHPHKHHHIDVDNIIEKKKSKKSIVITLMIAMFFSPCLEIEVYYLTAGKLSWPGIAIVSVVYFFVTVFFMMLLVYLVGKGMSKLKWEFLEHHDKLITGLILIVVGLLAYFIEY</sequence>
<gene>
    <name evidence="3" type="ordered locus">MROS_0562</name>
</gene>
<feature type="transmembrane region" description="Helical" evidence="1">
    <location>
        <begin position="75"/>
        <end position="97"/>
    </location>
</feature>
<feature type="transmembrane region" description="Helical" evidence="1">
    <location>
        <begin position="128"/>
        <end position="150"/>
    </location>
</feature>
<dbReference type="PATRIC" id="fig|1191523.3.peg.585"/>
<feature type="transmembrane region" description="Helical" evidence="1">
    <location>
        <begin position="156"/>
        <end position="179"/>
    </location>
</feature>